<dbReference type="NCBIfam" id="TIGR02834">
    <property type="entry name" value="spo_ytxC"/>
    <property type="match status" value="1"/>
</dbReference>
<proteinExistence type="predicted"/>
<dbReference type="Proteomes" id="UP000468766">
    <property type="component" value="Unassembled WGS sequence"/>
</dbReference>
<dbReference type="AlphaFoldDB" id="A0A6I0EQE1"/>
<evidence type="ECO:0000313" key="2">
    <source>
        <dbReference type="Proteomes" id="UP000468766"/>
    </source>
</evidence>
<organism evidence="1 2">
    <name type="scientific">Heliorestis acidaminivorans</name>
    <dbReference type="NCBI Taxonomy" id="553427"/>
    <lineage>
        <taxon>Bacteria</taxon>
        <taxon>Bacillati</taxon>
        <taxon>Bacillota</taxon>
        <taxon>Clostridia</taxon>
        <taxon>Eubacteriales</taxon>
        <taxon>Heliobacteriaceae</taxon>
        <taxon>Heliorestis</taxon>
    </lineage>
</organism>
<name>A0A6I0EQE1_9FIRM</name>
<evidence type="ECO:0000313" key="1">
    <source>
        <dbReference type="EMBL" id="KAB2951550.1"/>
    </source>
</evidence>
<comment type="caution">
    <text evidence="1">The sequence shown here is derived from an EMBL/GenBank/DDBJ whole genome shotgun (WGS) entry which is preliminary data.</text>
</comment>
<accession>A0A6I0EQE1</accession>
<keyword evidence="2" id="KW-1185">Reference proteome</keyword>
<sequence length="345" mass="39990">MTILESAFEGGFVKTVYSYLFFHILTARKGVSSLSEIVTIGASRNLDVLGQKIMREIGALTGEGWKIELVKSFDGKNHQLQCLIEEVPEDEKSEEIALILQQYTARQITEWILDDWEKALLNKYLKTKYYYFSESEKKNITDKARKILQQEEETSKDYIIYRVGRNERILERLLDVMILNKEVHIDGFIRFRLKDYVKSLCEAVDLAVDEYMMEKEYNEFVRLLKYFLEIQDTRIPLIHVFLRSGGQFYLVDNAGNPVSQDLMEGLQEEEVDQYISHDDLLISSLITVAPEQVLIHAPESEQSSEALNTIKAVFGDRLHYCPGCERCMTAIKGREREVWVVNPST</sequence>
<dbReference type="OrthoDB" id="2986513at2"/>
<protein>
    <submittedName>
        <fullName evidence="1">Putative sporulation protein YtxC</fullName>
    </submittedName>
</protein>
<dbReference type="InterPro" id="IPR014199">
    <property type="entry name" value="Spore_YtxC"/>
</dbReference>
<reference evidence="1 2" key="1">
    <citation type="submission" date="2019-10" db="EMBL/GenBank/DDBJ databases">
        <title>Whole-genome sequence of the extremophile Heliorestis acidaminivorans DSM 24790.</title>
        <authorList>
            <person name="Kyndt J.A."/>
            <person name="Meyer T.E."/>
        </authorList>
    </citation>
    <scope>NUCLEOTIDE SEQUENCE [LARGE SCALE GENOMIC DNA]</scope>
    <source>
        <strain evidence="1 2">DSM 24790</strain>
    </source>
</reference>
<gene>
    <name evidence="1" type="primary">ytxC</name>
    <name evidence="1" type="ORF">F9B85_12150</name>
</gene>
<dbReference type="EMBL" id="WBXO01000011">
    <property type="protein sequence ID" value="KAB2951550.1"/>
    <property type="molecule type" value="Genomic_DNA"/>
</dbReference>
<dbReference type="Pfam" id="PF08812">
    <property type="entry name" value="YtxC"/>
    <property type="match status" value="1"/>
</dbReference>